<gene>
    <name evidence="1" type="ORF">Q0590_04900</name>
</gene>
<reference evidence="1" key="1">
    <citation type="submission" date="2023-07" db="EMBL/GenBank/DDBJ databases">
        <title>The genome sequence of Rhodocytophaga aerolata KACC 12507.</title>
        <authorList>
            <person name="Zhang X."/>
        </authorList>
    </citation>
    <scope>NUCLEOTIDE SEQUENCE</scope>
    <source>
        <strain evidence="1">KACC 12507</strain>
    </source>
</reference>
<evidence type="ECO:0000313" key="2">
    <source>
        <dbReference type="Proteomes" id="UP001168528"/>
    </source>
</evidence>
<organism evidence="1 2">
    <name type="scientific">Rhodocytophaga aerolata</name>
    <dbReference type="NCBI Taxonomy" id="455078"/>
    <lineage>
        <taxon>Bacteria</taxon>
        <taxon>Pseudomonadati</taxon>
        <taxon>Bacteroidota</taxon>
        <taxon>Cytophagia</taxon>
        <taxon>Cytophagales</taxon>
        <taxon>Rhodocytophagaceae</taxon>
        <taxon>Rhodocytophaga</taxon>
    </lineage>
</organism>
<evidence type="ECO:0008006" key="3">
    <source>
        <dbReference type="Google" id="ProtNLM"/>
    </source>
</evidence>
<keyword evidence="2" id="KW-1185">Reference proteome</keyword>
<accession>A0ABT8R302</accession>
<dbReference type="Gene3D" id="2.20.110.10">
    <property type="entry name" value="Histone H3 K4-specific methyltransferase SET7/9 N-terminal domain"/>
    <property type="match status" value="1"/>
</dbReference>
<name>A0ABT8R302_9BACT</name>
<dbReference type="Pfam" id="PF07661">
    <property type="entry name" value="MORN_2"/>
    <property type="match status" value="1"/>
</dbReference>
<proteinExistence type="predicted"/>
<comment type="caution">
    <text evidence="1">The sequence shown here is derived from an EMBL/GenBank/DDBJ whole genome shotgun (WGS) entry which is preliminary data.</text>
</comment>
<dbReference type="EMBL" id="JAUKPO010000002">
    <property type="protein sequence ID" value="MDO1445573.1"/>
    <property type="molecule type" value="Genomic_DNA"/>
</dbReference>
<sequence length="187" mass="21983">MHTEADWKEIYWTKEVPDGNWTIFYEDSVTVAQIGQFQNFKKQGLFRYYDLFGRKDSEATYQDGQTLIYKSFHLNGNLSYQISYSNNKKISQSWYDTGIPASHITDKRKIYFFPNGRMRLRKEYTNGKLDGDGAVALFNERGQLVFRGNWEAGKPQGKFVYGNGRRNKLVKYEKLPKSLLRELELDN</sequence>
<evidence type="ECO:0000313" key="1">
    <source>
        <dbReference type="EMBL" id="MDO1445573.1"/>
    </source>
</evidence>
<dbReference type="Gene3D" id="3.90.930.1">
    <property type="match status" value="1"/>
</dbReference>
<dbReference type="InterPro" id="IPR011652">
    <property type="entry name" value="MORN_2"/>
</dbReference>
<dbReference type="SUPFAM" id="SSF82185">
    <property type="entry name" value="Histone H3 K4-specific methyltransferase SET7/9 N-terminal domain"/>
    <property type="match status" value="1"/>
</dbReference>
<dbReference type="RefSeq" id="WP_302036377.1">
    <property type="nucleotide sequence ID" value="NZ_JAUKPO010000002.1"/>
</dbReference>
<protein>
    <recommendedName>
        <fullName evidence="3">Toxin-antitoxin system YwqK family antitoxin</fullName>
    </recommendedName>
</protein>
<dbReference type="Proteomes" id="UP001168528">
    <property type="component" value="Unassembled WGS sequence"/>
</dbReference>